<evidence type="ECO:0000256" key="1">
    <source>
        <dbReference type="SAM" id="MobiDB-lite"/>
    </source>
</evidence>
<keyword evidence="3" id="KW-1185">Reference proteome</keyword>
<feature type="region of interest" description="Disordered" evidence="1">
    <location>
        <begin position="457"/>
        <end position="479"/>
    </location>
</feature>
<dbReference type="OrthoDB" id="66510at2759"/>
<dbReference type="PANTHER" id="PTHR31531:SF2">
    <property type="entry name" value="E3 UBIQUITIN-PROTEIN LIGASE E3D"/>
    <property type="match status" value="1"/>
</dbReference>
<organism evidence="2 3">
    <name type="scientific">Fistulina hepatica ATCC 64428</name>
    <dbReference type="NCBI Taxonomy" id="1128425"/>
    <lineage>
        <taxon>Eukaryota</taxon>
        <taxon>Fungi</taxon>
        <taxon>Dikarya</taxon>
        <taxon>Basidiomycota</taxon>
        <taxon>Agaricomycotina</taxon>
        <taxon>Agaricomycetes</taxon>
        <taxon>Agaricomycetidae</taxon>
        <taxon>Agaricales</taxon>
        <taxon>Fistulinaceae</taxon>
        <taxon>Fistulina</taxon>
    </lineage>
</organism>
<protein>
    <recommendedName>
        <fullName evidence="4">HECT-like ubiquitin-conjugating enzyme-binding-domain-containing protein</fullName>
    </recommendedName>
</protein>
<dbReference type="EMBL" id="KN881933">
    <property type="protein sequence ID" value="KIY47523.1"/>
    <property type="molecule type" value="Genomic_DNA"/>
</dbReference>
<evidence type="ECO:0008006" key="4">
    <source>
        <dbReference type="Google" id="ProtNLM"/>
    </source>
</evidence>
<evidence type="ECO:0000313" key="2">
    <source>
        <dbReference type="EMBL" id="KIY47523.1"/>
    </source>
</evidence>
<dbReference type="PANTHER" id="PTHR31531">
    <property type="entry name" value="E3 UBIQUITIN-PROTEIN LIGASE E3D FAMILY MEMBER"/>
    <property type="match status" value="1"/>
</dbReference>
<feature type="region of interest" description="Disordered" evidence="1">
    <location>
        <begin position="244"/>
        <end position="273"/>
    </location>
</feature>
<dbReference type="Pfam" id="PF09814">
    <property type="entry name" value="HECT_2"/>
    <property type="match status" value="1"/>
</dbReference>
<dbReference type="AlphaFoldDB" id="A0A0D7A9M4"/>
<name>A0A0D7A9M4_9AGAR</name>
<evidence type="ECO:0000313" key="3">
    <source>
        <dbReference type="Proteomes" id="UP000054144"/>
    </source>
</evidence>
<dbReference type="GO" id="GO:0061630">
    <property type="term" value="F:ubiquitin protein ligase activity"/>
    <property type="evidence" value="ECO:0007669"/>
    <property type="project" value="TreeGrafter"/>
</dbReference>
<gene>
    <name evidence="2" type="ORF">FISHEDRAFT_45130</name>
</gene>
<dbReference type="GO" id="GO:0051865">
    <property type="term" value="P:protein autoubiquitination"/>
    <property type="evidence" value="ECO:0007669"/>
    <property type="project" value="TreeGrafter"/>
</dbReference>
<accession>A0A0D7A9M4</accession>
<dbReference type="InterPro" id="IPR019193">
    <property type="entry name" value="UBQ-conj_enz_E2-bd_prot"/>
</dbReference>
<reference evidence="2 3" key="1">
    <citation type="journal article" date="2015" name="Fungal Genet. Biol.">
        <title>Evolution of novel wood decay mechanisms in Agaricales revealed by the genome sequences of Fistulina hepatica and Cylindrobasidium torrendii.</title>
        <authorList>
            <person name="Floudas D."/>
            <person name="Held B.W."/>
            <person name="Riley R."/>
            <person name="Nagy L.G."/>
            <person name="Koehler G."/>
            <person name="Ransdell A.S."/>
            <person name="Younus H."/>
            <person name="Chow J."/>
            <person name="Chiniquy J."/>
            <person name="Lipzen A."/>
            <person name="Tritt A."/>
            <person name="Sun H."/>
            <person name="Haridas S."/>
            <person name="LaButti K."/>
            <person name="Ohm R.A."/>
            <person name="Kues U."/>
            <person name="Blanchette R.A."/>
            <person name="Grigoriev I.V."/>
            <person name="Minto R.E."/>
            <person name="Hibbett D.S."/>
        </authorList>
    </citation>
    <scope>NUCLEOTIDE SEQUENCE [LARGE SCALE GENOMIC DNA]</scope>
    <source>
        <strain evidence="2 3">ATCC 64428</strain>
    </source>
</reference>
<dbReference type="GO" id="GO:0000151">
    <property type="term" value="C:ubiquitin ligase complex"/>
    <property type="evidence" value="ECO:0007669"/>
    <property type="project" value="TreeGrafter"/>
</dbReference>
<dbReference type="GO" id="GO:0031624">
    <property type="term" value="F:ubiquitin conjugating enzyme binding"/>
    <property type="evidence" value="ECO:0007669"/>
    <property type="project" value="TreeGrafter"/>
</dbReference>
<dbReference type="Proteomes" id="UP000054144">
    <property type="component" value="Unassembled WGS sequence"/>
</dbReference>
<dbReference type="GO" id="GO:0043161">
    <property type="term" value="P:proteasome-mediated ubiquitin-dependent protein catabolic process"/>
    <property type="evidence" value="ECO:0007669"/>
    <property type="project" value="TreeGrafter"/>
</dbReference>
<dbReference type="GO" id="GO:0005634">
    <property type="term" value="C:nucleus"/>
    <property type="evidence" value="ECO:0007669"/>
    <property type="project" value="TreeGrafter"/>
</dbReference>
<dbReference type="GO" id="GO:0000209">
    <property type="term" value="P:protein polyubiquitination"/>
    <property type="evidence" value="ECO:0007669"/>
    <property type="project" value="TreeGrafter"/>
</dbReference>
<dbReference type="GO" id="GO:0005829">
    <property type="term" value="C:cytosol"/>
    <property type="evidence" value="ECO:0007669"/>
    <property type="project" value="TreeGrafter"/>
</dbReference>
<dbReference type="GO" id="GO:0030332">
    <property type="term" value="F:cyclin binding"/>
    <property type="evidence" value="ECO:0007669"/>
    <property type="project" value="TreeGrafter"/>
</dbReference>
<proteinExistence type="predicted"/>
<dbReference type="GO" id="GO:0006513">
    <property type="term" value="P:protein monoubiquitination"/>
    <property type="evidence" value="ECO:0007669"/>
    <property type="project" value="TreeGrafter"/>
</dbReference>
<feature type="compositionally biased region" description="Polar residues" evidence="1">
    <location>
        <begin position="424"/>
        <end position="437"/>
    </location>
</feature>
<feature type="region of interest" description="Disordered" evidence="1">
    <location>
        <begin position="413"/>
        <end position="437"/>
    </location>
</feature>
<sequence length="911" mass="102214">MVEISSSGDVDKRLLLELRVHVENLAPSLPRTDASLAHALATLLSHFDSLRTLCASPETVGILQSQTWGLADLPPADGNMYSTLRRQVSNLQLKRSASASASALLSGTPPVLAVQRSLLWSRIDEELESIVHQCKERAERMSIVPDYLPPQYESSGYPHTYDLSVERDDFDDLPEYDDDECLSFESAKSKKASRTESIEQMRLDEKMRLDFEAITLAIDRLYIVAPQLHNQRVELKSSKLAQLQRAAEAGPSKAPMERAATEPRLWSSSKGKQKEKLADVQDLDRILQLVSKASELSYSDQSFVRKTDWHARDERRYMEKQAAQRQAFVEHLIQHSDSGRFHGQDASPSPRATEKMREAQMSIRGGELIRDPDTLLTLPEFIREKMPANILRQDPQALLSLPEFMQETVPSRTARAESLPLESLSRTPSTASRLRPSKSIQNLKMRTRSMSAPSINWLRSRGRSGSGDTLTKATSGHAEAEKADGISSFELTYVAEHHENLQHVLVFFSTSGLTQDADLEAEVIPGVDSDVTTRTTDLADRLIIRRGAQVTLPLGLPARVSPGKKNIKVQPNCCEIKLPSFNHNASESELPPLLDASQLARAAPTSFICASCSLPLVHCGGGLEYRDLPSEHWEELVDAWMCHPDQKLHEQVARHGRQGFWPDRQTALVGGSYILFEASVASKNNLAHVPSLSFSYVLLFCCLMSDVDGLEQQTDEWCMVRCICGSIVGRSRDRPRTDTHAGEPVFRLFKYAIRPVSPTSDPIRIPLSAYIVEDMVELAQAHASYRFIVHDEEEERPRILATDVLFFLKMWLFKPDMRMSYETSQVYAIPKRASMRAAKILFKLLGPAEASVDARETSARYPGFSQAEYLYYPMRVCQSLAALLKESSMTYPKNMRTMTGLDVGWLLRARI</sequence>